<reference evidence="2 3" key="1">
    <citation type="submission" date="2018-04" db="EMBL/GenBank/DDBJ databases">
        <title>Halococcoides cellulosivorans gen. nov., sp. nov., an extremely halophilic cellulose-utilizing haloarchaeon from hypersaline lakes.</title>
        <authorList>
            <person name="Sorokin D.Y."/>
            <person name="Toshchakov S.V."/>
            <person name="Samarov N.I."/>
            <person name="Korzhenkov A."/>
            <person name="Kublanov I.V."/>
        </authorList>
    </citation>
    <scope>NUCLEOTIDE SEQUENCE [LARGE SCALE GENOMIC DNA]</scope>
    <source>
        <strain evidence="2 3">HArcel1</strain>
    </source>
</reference>
<evidence type="ECO:0000313" key="3">
    <source>
        <dbReference type="Proteomes" id="UP000244727"/>
    </source>
</evidence>
<dbReference type="AlphaFoldDB" id="A0A2R4X311"/>
<gene>
    <name evidence="2" type="ORF">HARCEL1_10820</name>
</gene>
<keyword evidence="1" id="KW-1133">Transmembrane helix</keyword>
<dbReference type="Proteomes" id="UP000244727">
    <property type="component" value="Chromosome"/>
</dbReference>
<accession>A0A2R4X311</accession>
<dbReference type="KEGG" id="harc:HARCEL1_10820"/>
<keyword evidence="3" id="KW-1185">Reference proteome</keyword>
<keyword evidence="1" id="KW-0812">Transmembrane</keyword>
<dbReference type="GeneID" id="36513005"/>
<feature type="transmembrane region" description="Helical" evidence="1">
    <location>
        <begin position="55"/>
        <end position="77"/>
    </location>
</feature>
<dbReference type="EMBL" id="CP028858">
    <property type="protein sequence ID" value="AWB28162.1"/>
    <property type="molecule type" value="Genomic_DNA"/>
</dbReference>
<keyword evidence="1" id="KW-0472">Membrane</keyword>
<evidence type="ECO:0000256" key="1">
    <source>
        <dbReference type="SAM" id="Phobius"/>
    </source>
</evidence>
<evidence type="ECO:0000313" key="2">
    <source>
        <dbReference type="EMBL" id="AWB28162.1"/>
    </source>
</evidence>
<feature type="transmembrane region" description="Helical" evidence="1">
    <location>
        <begin position="23"/>
        <end position="43"/>
    </location>
</feature>
<dbReference type="RefSeq" id="WP_108383413.1">
    <property type="nucleotide sequence ID" value="NZ_CP028858.1"/>
</dbReference>
<protein>
    <submittedName>
        <fullName evidence="2">Uncharacterized protein</fullName>
    </submittedName>
</protein>
<sequence length="83" mass="8139">MGVAAITSSAAGSATVTSLLSPVGFGVGGVVVAALLIGLLAYLDVLTARPETDSTVRVGVIAAVIPLGLTFGAVVLFQTLQLV</sequence>
<organism evidence="2 3">
    <name type="scientific">Halococcoides cellulosivorans</name>
    <dbReference type="NCBI Taxonomy" id="1679096"/>
    <lineage>
        <taxon>Archaea</taxon>
        <taxon>Methanobacteriati</taxon>
        <taxon>Methanobacteriota</taxon>
        <taxon>Stenosarchaea group</taxon>
        <taxon>Halobacteria</taxon>
        <taxon>Halobacteriales</taxon>
        <taxon>Haloarculaceae</taxon>
        <taxon>Halococcoides</taxon>
    </lineage>
</organism>
<proteinExistence type="predicted"/>
<name>A0A2R4X311_9EURY</name>